<dbReference type="InterPro" id="IPR017473">
    <property type="entry name" value="Undecaprenyl-P_gluc_Ptfrase"/>
</dbReference>
<dbReference type="Pfam" id="PF13727">
    <property type="entry name" value="CoA_binding_3"/>
    <property type="match status" value="1"/>
</dbReference>
<evidence type="ECO:0000256" key="7">
    <source>
        <dbReference type="SAM" id="Phobius"/>
    </source>
</evidence>
<feature type="transmembrane region" description="Helical" evidence="7">
    <location>
        <begin position="77"/>
        <end position="97"/>
    </location>
</feature>
<evidence type="ECO:0000313" key="10">
    <source>
        <dbReference type="Proteomes" id="UP001150830"/>
    </source>
</evidence>
<dbReference type="RefSeq" id="WP_283175165.1">
    <property type="nucleotide sequence ID" value="NZ_JAPNOA010000058.1"/>
</dbReference>
<comment type="subcellular location">
    <subcellularLocation>
        <location evidence="1">Membrane</location>
        <topology evidence="1">Multi-pass membrane protein</topology>
    </subcellularLocation>
</comment>
<keyword evidence="5 7" id="KW-1133">Transmembrane helix</keyword>
<sequence length="466" mass="52680">MGHGMIRSHQNSFSAVYRLIDILLVVGCLVVAMALYDVPFGPKYLSAGLIASVTFLLFAESFDLYRSWRGSTAFHHLSITAAAWSCVCVGLLGVGFFTKLSEDFSRVVIGSWIIGALVLLCGWRMGFRHVLRHMRSRGLNTRRAAIVGINESAVRMHSQLLKHPELGYDFGGFFDDRNQDRVCEEFPDAVLEGTIEDLIIRTRNGEYDVIFLALPLKAQKRIDDILQRCGDTTASVHLIPDFFTYNLIHARLSEIGNIQTLSVYDTPIFGFNDVLKRLFDIAFSLCVLSVIALPMLVISAAIKLTSPGPIIFKQYRYGLDGKKIQVWKFRSMSVMENGDKVVQARKGDARITPVGAFLRRTSLDELPQFINVLQGRMSVVGPRPHAVAHNEEYRKLIPYYMLRHKVKPGITGWAQVNGYRGETDTLDKMSGRVDYDLDYIRNWSLWMDVKIVFMTFFKGFTGSNVH</sequence>
<evidence type="ECO:0000256" key="2">
    <source>
        <dbReference type="ARBA" id="ARBA00006464"/>
    </source>
</evidence>
<dbReference type="AlphaFoldDB" id="A0A9X3EQD7"/>
<dbReference type="Proteomes" id="UP001150830">
    <property type="component" value="Unassembled WGS sequence"/>
</dbReference>
<organism evidence="9 10">
    <name type="scientific">Parathalassolituus penaei</name>
    <dbReference type="NCBI Taxonomy" id="2997323"/>
    <lineage>
        <taxon>Bacteria</taxon>
        <taxon>Pseudomonadati</taxon>
        <taxon>Pseudomonadota</taxon>
        <taxon>Gammaproteobacteria</taxon>
        <taxon>Oceanospirillales</taxon>
        <taxon>Oceanospirillaceae</taxon>
        <taxon>Parathalassolituus</taxon>
    </lineage>
</organism>
<dbReference type="Gene3D" id="3.40.50.720">
    <property type="entry name" value="NAD(P)-binding Rossmann-like Domain"/>
    <property type="match status" value="1"/>
</dbReference>
<feature type="transmembrane region" description="Helical" evidence="7">
    <location>
        <begin position="281"/>
        <end position="302"/>
    </location>
</feature>
<name>A0A9X3EQD7_9GAMM</name>
<keyword evidence="6 7" id="KW-0472">Membrane</keyword>
<dbReference type="InterPro" id="IPR036291">
    <property type="entry name" value="NAD(P)-bd_dom_sf"/>
</dbReference>
<dbReference type="NCBIfam" id="TIGR03023">
    <property type="entry name" value="WcaJ_sugtrans"/>
    <property type="match status" value="1"/>
</dbReference>
<dbReference type="GO" id="GO:0009242">
    <property type="term" value="P:colanic acid biosynthetic process"/>
    <property type="evidence" value="ECO:0007669"/>
    <property type="project" value="TreeGrafter"/>
</dbReference>
<gene>
    <name evidence="9" type="ORF">OUO13_17405</name>
</gene>
<evidence type="ECO:0000256" key="5">
    <source>
        <dbReference type="ARBA" id="ARBA00022989"/>
    </source>
</evidence>
<evidence type="ECO:0000256" key="1">
    <source>
        <dbReference type="ARBA" id="ARBA00004141"/>
    </source>
</evidence>
<dbReference type="EMBL" id="JAPNOA010000058">
    <property type="protein sequence ID" value="MCY0966958.1"/>
    <property type="molecule type" value="Genomic_DNA"/>
</dbReference>
<keyword evidence="10" id="KW-1185">Reference proteome</keyword>
<dbReference type="PANTHER" id="PTHR30576:SF21">
    <property type="entry name" value="UDP-GLUCOSE:UNDECAPRENYL-PHOSPHATE GLUCOSE-1-PHOSPHATE TRANSFERASE"/>
    <property type="match status" value="1"/>
</dbReference>
<dbReference type="EC" id="2.7.8.31" evidence="9"/>
<dbReference type="PANTHER" id="PTHR30576">
    <property type="entry name" value="COLANIC BIOSYNTHESIS UDP-GLUCOSE LIPID CARRIER TRANSFERASE"/>
    <property type="match status" value="1"/>
</dbReference>
<feature type="transmembrane region" description="Helical" evidence="7">
    <location>
        <begin position="109"/>
        <end position="127"/>
    </location>
</feature>
<feature type="transmembrane region" description="Helical" evidence="7">
    <location>
        <begin position="44"/>
        <end position="65"/>
    </location>
</feature>
<keyword evidence="4 7" id="KW-0812">Transmembrane</keyword>
<evidence type="ECO:0000259" key="8">
    <source>
        <dbReference type="Pfam" id="PF02397"/>
    </source>
</evidence>
<dbReference type="GO" id="GO:0089702">
    <property type="term" value="F:undecaprenyl-phosphate glucose phosphotransferase activity"/>
    <property type="evidence" value="ECO:0007669"/>
    <property type="project" value="UniProtKB-EC"/>
</dbReference>
<feature type="domain" description="Bacterial sugar transferase" evidence="8">
    <location>
        <begin position="276"/>
        <end position="459"/>
    </location>
</feature>
<dbReference type="InterPro" id="IPR003362">
    <property type="entry name" value="Bact_transf"/>
</dbReference>
<protein>
    <submittedName>
        <fullName evidence="9">Undecaprenyl-phosphate glucose phosphotransferase</fullName>
        <ecNumber evidence="9">2.7.8.31</ecNumber>
    </submittedName>
</protein>
<dbReference type="Pfam" id="PF02397">
    <property type="entry name" value="Bac_transf"/>
    <property type="match status" value="1"/>
</dbReference>
<dbReference type="SUPFAM" id="SSF51735">
    <property type="entry name" value="NAD(P)-binding Rossmann-fold domains"/>
    <property type="match status" value="1"/>
</dbReference>
<evidence type="ECO:0000256" key="6">
    <source>
        <dbReference type="ARBA" id="ARBA00023136"/>
    </source>
</evidence>
<evidence type="ECO:0000256" key="3">
    <source>
        <dbReference type="ARBA" id="ARBA00022679"/>
    </source>
</evidence>
<dbReference type="GO" id="GO:0016020">
    <property type="term" value="C:membrane"/>
    <property type="evidence" value="ECO:0007669"/>
    <property type="project" value="UniProtKB-SubCell"/>
</dbReference>
<evidence type="ECO:0000313" key="9">
    <source>
        <dbReference type="EMBL" id="MCY0966958.1"/>
    </source>
</evidence>
<reference evidence="9" key="1">
    <citation type="submission" date="2022-11" db="EMBL/GenBank/DDBJ databases">
        <title>Parathalassolutuus dongxingensis gen. nov., sp. nov., a novel member of family Oceanospirillaceae isolated from a coastal shrimp pond in Guangxi, China.</title>
        <authorList>
            <person name="Chen H."/>
        </authorList>
    </citation>
    <scope>NUCLEOTIDE SEQUENCE</scope>
    <source>
        <strain evidence="9">G-43</strain>
    </source>
</reference>
<dbReference type="InterPro" id="IPR017475">
    <property type="entry name" value="EPS_sugar_tfrase"/>
</dbReference>
<proteinExistence type="inferred from homology"/>
<keyword evidence="3 9" id="KW-0808">Transferase</keyword>
<evidence type="ECO:0000256" key="4">
    <source>
        <dbReference type="ARBA" id="ARBA00022692"/>
    </source>
</evidence>
<comment type="similarity">
    <text evidence="2">Belongs to the bacterial sugar transferase family.</text>
</comment>
<comment type="caution">
    <text evidence="9">The sequence shown here is derived from an EMBL/GenBank/DDBJ whole genome shotgun (WGS) entry which is preliminary data.</text>
</comment>
<feature type="transmembrane region" description="Helical" evidence="7">
    <location>
        <begin position="15"/>
        <end position="38"/>
    </location>
</feature>
<accession>A0A9X3EQD7</accession>
<dbReference type="NCBIfam" id="TIGR03025">
    <property type="entry name" value="EPS_sugtrans"/>
    <property type="match status" value="1"/>
</dbReference>